<dbReference type="PROSITE" id="PS50977">
    <property type="entry name" value="HTH_TETR_2"/>
    <property type="match status" value="1"/>
</dbReference>
<evidence type="ECO:0000313" key="4">
    <source>
        <dbReference type="EMBL" id="MFC6180539.1"/>
    </source>
</evidence>
<evidence type="ECO:0000256" key="1">
    <source>
        <dbReference type="ARBA" id="ARBA00023125"/>
    </source>
</evidence>
<comment type="caution">
    <text evidence="4">The sequence shown here is derived from an EMBL/GenBank/DDBJ whole genome shotgun (WGS) entry which is preliminary data.</text>
</comment>
<sequence length="177" mass="21094">MNELDLRVQKTRRTLRQTLTTLLAQLSFSKITVKQLCRESLINRVTFYKHYQDKNDLLYDLLTNLTIPSAQVPVKQLIKTPFSVFPRVVIDPLPSIIERQNNDIAFQWVYRQYFYNYYVEAFQLCTYDVGLPKELVSYTLVNNAFSFYNWQTDFNIDASEAELDMLFQKMFHFEIKS</sequence>
<dbReference type="EMBL" id="JBHSSC010000012">
    <property type="protein sequence ID" value="MFC6180539.1"/>
    <property type="molecule type" value="Genomic_DNA"/>
</dbReference>
<organism evidence="4 5">
    <name type="scientific">Lactiplantibacillus daowaiensis</name>
    <dbReference type="NCBI Taxonomy" id="2559918"/>
    <lineage>
        <taxon>Bacteria</taxon>
        <taxon>Bacillati</taxon>
        <taxon>Bacillota</taxon>
        <taxon>Bacilli</taxon>
        <taxon>Lactobacillales</taxon>
        <taxon>Lactobacillaceae</taxon>
        <taxon>Lactiplantibacillus</taxon>
    </lineage>
</organism>
<evidence type="ECO:0000313" key="5">
    <source>
        <dbReference type="Proteomes" id="UP001596282"/>
    </source>
</evidence>
<keyword evidence="5" id="KW-1185">Reference proteome</keyword>
<name>A0ABW1RYD7_9LACO</name>
<evidence type="ECO:0000256" key="2">
    <source>
        <dbReference type="PROSITE-ProRule" id="PRU00335"/>
    </source>
</evidence>
<proteinExistence type="predicted"/>
<dbReference type="RefSeq" id="WP_137629431.1">
    <property type="nucleotide sequence ID" value="NZ_BJDJ01000022.1"/>
</dbReference>
<evidence type="ECO:0000259" key="3">
    <source>
        <dbReference type="PROSITE" id="PS50977"/>
    </source>
</evidence>
<accession>A0ABW1RYD7</accession>
<protein>
    <submittedName>
        <fullName evidence="4">TetR/AcrR family transcriptional regulator</fullName>
    </submittedName>
</protein>
<dbReference type="SUPFAM" id="SSF46689">
    <property type="entry name" value="Homeodomain-like"/>
    <property type="match status" value="1"/>
</dbReference>
<dbReference type="PANTHER" id="PTHR43479">
    <property type="entry name" value="ACREF/ENVCD OPERON REPRESSOR-RELATED"/>
    <property type="match status" value="1"/>
</dbReference>
<feature type="DNA-binding region" description="H-T-H motif" evidence="2">
    <location>
        <begin position="32"/>
        <end position="51"/>
    </location>
</feature>
<dbReference type="PANTHER" id="PTHR43479:SF16">
    <property type="entry name" value="HTH TETR-TYPE DOMAIN-CONTAINING PROTEIN"/>
    <property type="match status" value="1"/>
</dbReference>
<dbReference type="InterPro" id="IPR009057">
    <property type="entry name" value="Homeodomain-like_sf"/>
</dbReference>
<keyword evidence="1 2" id="KW-0238">DNA-binding</keyword>
<gene>
    <name evidence="4" type="ORF">ACFP5Y_04805</name>
</gene>
<dbReference type="InterPro" id="IPR050624">
    <property type="entry name" value="HTH-type_Tx_Regulator"/>
</dbReference>
<dbReference type="Gene3D" id="1.10.357.10">
    <property type="entry name" value="Tetracycline Repressor, domain 2"/>
    <property type="match status" value="1"/>
</dbReference>
<dbReference type="Proteomes" id="UP001596282">
    <property type="component" value="Unassembled WGS sequence"/>
</dbReference>
<reference evidence="5" key="1">
    <citation type="journal article" date="2019" name="Int. J. Syst. Evol. Microbiol.">
        <title>The Global Catalogue of Microorganisms (GCM) 10K type strain sequencing project: providing services to taxonomists for standard genome sequencing and annotation.</title>
        <authorList>
            <consortium name="The Broad Institute Genomics Platform"/>
            <consortium name="The Broad Institute Genome Sequencing Center for Infectious Disease"/>
            <person name="Wu L."/>
            <person name="Ma J."/>
        </authorList>
    </citation>
    <scope>NUCLEOTIDE SEQUENCE [LARGE SCALE GENOMIC DNA]</scope>
    <source>
        <strain evidence="5">CCM 8933</strain>
    </source>
</reference>
<dbReference type="InterPro" id="IPR001647">
    <property type="entry name" value="HTH_TetR"/>
</dbReference>
<feature type="domain" description="HTH tetR-type" evidence="3">
    <location>
        <begin position="9"/>
        <end position="69"/>
    </location>
</feature>